<reference evidence="6 7" key="1">
    <citation type="submission" date="2016-10" db="EMBL/GenBank/DDBJ databases">
        <authorList>
            <person name="de Groot N.N."/>
        </authorList>
    </citation>
    <scope>NUCLEOTIDE SEQUENCE [LARGE SCALE GENOMIC DNA]</scope>
    <source>
        <strain evidence="4 7">CBS 141442</strain>
        <strain evidence="5 6">PYCC 4715</strain>
    </source>
</reference>
<dbReference type="GO" id="GO:0005743">
    <property type="term" value="C:mitochondrial inner membrane"/>
    <property type="evidence" value="ECO:0007669"/>
    <property type="project" value="UniProtKB-SubCell"/>
</dbReference>
<dbReference type="AlphaFoldDB" id="A0A1L0CTR1"/>
<comment type="similarity">
    <text evidence="1 3">Belongs to the CMC family.</text>
</comment>
<keyword evidence="2" id="KW-1015">Disulfide bond</keyword>
<keyword evidence="3" id="KW-0472">Membrane</keyword>
<evidence type="ECO:0000256" key="3">
    <source>
        <dbReference type="RuleBase" id="RU364104"/>
    </source>
</evidence>
<dbReference type="EMBL" id="LT635764">
    <property type="protein sequence ID" value="SGZ50871.1"/>
    <property type="molecule type" value="Genomic_DNA"/>
</dbReference>
<dbReference type="Proteomes" id="UP000182259">
    <property type="component" value="Chromosome I"/>
</dbReference>
<proteinExistence type="inferred from homology"/>
<keyword evidence="3" id="KW-0999">Mitochondrion inner membrane</keyword>
<gene>
    <name evidence="5" type="ORF">SAMEA4029009_CIC11G00000004550</name>
    <name evidence="4" type="ORF">SAMEA4029010_CIC11G00000001554</name>
</gene>
<dbReference type="Proteomes" id="UP000182334">
    <property type="component" value="Chromosome I"/>
</dbReference>
<evidence type="ECO:0000256" key="2">
    <source>
        <dbReference type="ARBA" id="ARBA00023157"/>
    </source>
</evidence>
<evidence type="ECO:0000313" key="4">
    <source>
        <dbReference type="EMBL" id="SGZ46255.1"/>
    </source>
</evidence>
<accession>A0A1L0CTR1</accession>
<keyword evidence="7" id="KW-1185">Reference proteome</keyword>
<comment type="function">
    <text evidence="3">Required for mitochondrial cytochrome c oxidase (COX) assembly and respiration.</text>
</comment>
<evidence type="ECO:0000256" key="1">
    <source>
        <dbReference type="ARBA" id="ARBA00007347"/>
    </source>
</evidence>
<evidence type="ECO:0000313" key="7">
    <source>
        <dbReference type="Proteomes" id="UP000182334"/>
    </source>
</evidence>
<keyword evidence="3" id="KW-0143">Chaperone</keyword>
<dbReference type="EMBL" id="LT635756">
    <property type="protein sequence ID" value="SGZ46255.1"/>
    <property type="molecule type" value="Genomic_DNA"/>
</dbReference>
<evidence type="ECO:0000313" key="6">
    <source>
        <dbReference type="Proteomes" id="UP000182259"/>
    </source>
</evidence>
<protein>
    <recommendedName>
        <fullName evidence="3">COX assembly mitochondrial protein</fullName>
    </recommendedName>
</protein>
<dbReference type="STRING" id="45354.A0A1L0CTR1"/>
<organism evidence="4 7">
    <name type="scientific">Sungouiella intermedia</name>
    <dbReference type="NCBI Taxonomy" id="45354"/>
    <lineage>
        <taxon>Eukaryota</taxon>
        <taxon>Fungi</taxon>
        <taxon>Dikarya</taxon>
        <taxon>Ascomycota</taxon>
        <taxon>Saccharomycotina</taxon>
        <taxon>Pichiomycetes</taxon>
        <taxon>Metschnikowiaceae</taxon>
        <taxon>Sungouiella</taxon>
    </lineage>
</organism>
<name>A0A1L0CTR1_9ASCO</name>
<dbReference type="OrthoDB" id="6224010at2759"/>
<dbReference type="Pfam" id="PF08583">
    <property type="entry name" value="Cmc1"/>
    <property type="match status" value="1"/>
</dbReference>
<comment type="subcellular location">
    <subcellularLocation>
        <location evidence="3">Mitochondrion inner membrane</location>
    </subcellularLocation>
</comment>
<dbReference type="InterPro" id="IPR013892">
    <property type="entry name" value="Cyt_c_biogenesis_Cmc1-like"/>
</dbReference>
<evidence type="ECO:0000313" key="5">
    <source>
        <dbReference type="EMBL" id="SGZ50871.1"/>
    </source>
</evidence>
<keyword evidence="3" id="KW-0496">Mitochondrion</keyword>
<sequence length="121" mass="14252">MSYQKKGFEGVELPTNPNMPAWVLTPKEEQVIFERWRKKAFARCDHLIKAYVECSNSYENPLDAMKKCEAANKRSLDCVASYQKLEYLDEERDILIQEKRIKQKYLRQKMRESQAAAAESK</sequence>